<reference evidence="2" key="2">
    <citation type="submission" date="2013-11" db="EMBL/GenBank/DDBJ databases">
        <title>The Genome Sequence of Phytophthora parasitica IAC_01/95.</title>
        <authorList>
            <consortium name="The Broad Institute Genomics Platform"/>
            <person name="Russ C."/>
            <person name="Tyler B."/>
            <person name="Panabieres F."/>
            <person name="Shan W."/>
            <person name="Tripathy S."/>
            <person name="Grunwald N."/>
            <person name="Machado M."/>
            <person name="Johnson C.S."/>
            <person name="Arredondo F."/>
            <person name="Hong C."/>
            <person name="Coffey M."/>
            <person name="Young S.K."/>
            <person name="Zeng Q."/>
            <person name="Gargeya S."/>
            <person name="Fitzgerald M."/>
            <person name="Abouelleil A."/>
            <person name="Alvarado L."/>
            <person name="Chapman S.B."/>
            <person name="Gainer-Dewar J."/>
            <person name="Goldberg J."/>
            <person name="Griggs A."/>
            <person name="Gujja S."/>
            <person name="Hansen M."/>
            <person name="Howarth C."/>
            <person name="Imamovic A."/>
            <person name="Ireland A."/>
            <person name="Larimer J."/>
            <person name="McCowan C."/>
            <person name="Murphy C."/>
            <person name="Pearson M."/>
            <person name="Poon T.W."/>
            <person name="Priest M."/>
            <person name="Roberts A."/>
            <person name="Saif S."/>
            <person name="Shea T."/>
            <person name="Sykes S."/>
            <person name="Wortman J."/>
            <person name="Nusbaum C."/>
            <person name="Birren B."/>
        </authorList>
    </citation>
    <scope>NUCLEOTIDE SEQUENCE [LARGE SCALE GENOMIC DNA]</scope>
    <source>
        <strain evidence="2">IAC_01/95</strain>
    </source>
</reference>
<protein>
    <submittedName>
        <fullName evidence="2">Uncharacterized protein</fullName>
    </submittedName>
</protein>
<organism evidence="2">
    <name type="scientific">Phytophthora nicotianae</name>
    <name type="common">Potato buckeye rot agent</name>
    <name type="synonym">Phytophthora parasitica</name>
    <dbReference type="NCBI Taxonomy" id="4792"/>
    <lineage>
        <taxon>Eukaryota</taxon>
        <taxon>Sar</taxon>
        <taxon>Stramenopiles</taxon>
        <taxon>Oomycota</taxon>
        <taxon>Peronosporomycetes</taxon>
        <taxon>Peronosporales</taxon>
        <taxon>Peronosporaceae</taxon>
        <taxon>Phytophthora</taxon>
    </lineage>
</organism>
<sequence>MTDESIVLVWYMMSRRSREEAAYQKSFRRRLRREIRRYEWNRMVRMRYYITLDCLKDSEMESWVDRGTDKNFLTMTSL</sequence>
<gene>
    <name evidence="2" type="ORF">L914_11109</name>
    <name evidence="1" type="ORF">L917_11073</name>
</gene>
<dbReference type="EMBL" id="KI680375">
    <property type="protein sequence ID" value="ETL90114.1"/>
    <property type="molecule type" value="Genomic_DNA"/>
</dbReference>
<evidence type="ECO:0000313" key="2">
    <source>
        <dbReference type="EMBL" id="ETM43404.1"/>
    </source>
</evidence>
<proteinExistence type="predicted"/>
<reference evidence="1" key="1">
    <citation type="submission" date="2013-11" db="EMBL/GenBank/DDBJ databases">
        <title>The Genome Sequence of Phytophthora parasitica CHvinca01.</title>
        <authorList>
            <consortium name="The Broad Institute Genomics Platform"/>
            <person name="Russ C."/>
            <person name="Tyler B."/>
            <person name="Panabieres F."/>
            <person name="Shan W."/>
            <person name="Tripathy S."/>
            <person name="Grunwald N."/>
            <person name="Machado M."/>
            <person name="Johnson C.S."/>
            <person name="Arredondo F."/>
            <person name="Hong C."/>
            <person name="Coffey M."/>
            <person name="Young S.K."/>
            <person name="Zeng Q."/>
            <person name="Gargeya S."/>
            <person name="Fitzgerald M."/>
            <person name="Abouelleil A."/>
            <person name="Alvarado L."/>
            <person name="Chapman S.B."/>
            <person name="Gainer-Dewar J."/>
            <person name="Goldberg J."/>
            <person name="Griggs A."/>
            <person name="Gujja S."/>
            <person name="Hansen M."/>
            <person name="Howarth C."/>
            <person name="Imamovic A."/>
            <person name="Ireland A."/>
            <person name="Larimer J."/>
            <person name="McCowan C."/>
            <person name="Murphy C."/>
            <person name="Pearson M."/>
            <person name="Poon T.W."/>
            <person name="Priest M."/>
            <person name="Roberts A."/>
            <person name="Saif S."/>
            <person name="Shea T."/>
            <person name="Sykes S."/>
            <person name="Wortman J."/>
            <person name="Nusbaum C."/>
            <person name="Birren B."/>
        </authorList>
    </citation>
    <scope>NUCLEOTIDE SEQUENCE [LARGE SCALE GENOMIC DNA]</scope>
    <source>
        <strain evidence="1">CHvinca01</strain>
    </source>
</reference>
<name>W2N6Q4_PHYNI</name>
<accession>W2N6Q4</accession>
<evidence type="ECO:0000313" key="1">
    <source>
        <dbReference type="EMBL" id="ETL90114.1"/>
    </source>
</evidence>
<dbReference type="Proteomes" id="UP000054532">
    <property type="component" value="Unassembled WGS sequence"/>
</dbReference>
<dbReference type="AlphaFoldDB" id="W2N6Q4"/>
<dbReference type="Proteomes" id="UP000054423">
    <property type="component" value="Unassembled WGS sequence"/>
</dbReference>
<dbReference type="OrthoDB" id="126322at2759"/>
<dbReference type="EMBL" id="KI693589">
    <property type="protein sequence ID" value="ETM43404.1"/>
    <property type="molecule type" value="Genomic_DNA"/>
</dbReference>